<proteinExistence type="predicted"/>
<sequence length="411" mass="47034">MKYILNFLLLFLGTLTCFSQQKTLDEYLQQAITNSPLLKDLNNQILSAQLDSVRIRAGFKPQVIASSAGLYAPVVNGYGYSQAITNGQSINGLITVSKSFIGKNYLNAQFAGIGFQQDSLRNNIKLSEQDLRRTIIAQYVTAYGSLQQQAFNQEIVDLLSKEEDLLKRLTRSNVYRQSDYLTFLVTLKQAQLQLSQARLQYKTDYATLNYLSGLADTTVLAIAKPDLQRKIVQRPDNSIFFRQYRLDSLRLDNTRKLIDYSYKPRLSVFGDGGYNSDLTGQYYKNFGASLGFAVSLPIYDGGYRKLQYKKLSLEQDTRRTYQAFFNNQYSQQISQLNQQISDYDQLIGQINDQFKYSESLIKVDTKLLQTGDLKIADLILAINNYLSVRNLLTQNTISRLQLINQLNYWSR</sequence>
<evidence type="ECO:0000256" key="2">
    <source>
        <dbReference type="SAM" id="SignalP"/>
    </source>
</evidence>
<keyword evidence="4" id="KW-1185">Reference proteome</keyword>
<dbReference type="Proteomes" id="UP000466586">
    <property type="component" value="Unassembled WGS sequence"/>
</dbReference>
<dbReference type="Gene3D" id="1.20.1600.10">
    <property type="entry name" value="Outer membrane efflux proteins (OEP)"/>
    <property type="match status" value="1"/>
</dbReference>
<reference evidence="3 4" key="1">
    <citation type="submission" date="2019-11" db="EMBL/GenBank/DDBJ databases">
        <title>Pedobacter sp. HMF7647 Genome sequencing and assembly.</title>
        <authorList>
            <person name="Kang H."/>
            <person name="Kim H."/>
            <person name="Joh K."/>
        </authorList>
    </citation>
    <scope>NUCLEOTIDE SEQUENCE [LARGE SCALE GENOMIC DNA]</scope>
    <source>
        <strain evidence="3 4">HMF7647</strain>
    </source>
</reference>
<dbReference type="RefSeq" id="WP_160845147.1">
    <property type="nucleotide sequence ID" value="NZ_WVHT01000006.1"/>
</dbReference>
<accession>A0A7K1YBJ0</accession>
<protein>
    <submittedName>
        <fullName evidence="3">TolC family protein</fullName>
    </submittedName>
</protein>
<dbReference type="EMBL" id="WVHT01000006">
    <property type="protein sequence ID" value="MXV51962.1"/>
    <property type="molecule type" value="Genomic_DNA"/>
</dbReference>
<feature type="coiled-coil region" evidence="1">
    <location>
        <begin position="326"/>
        <end position="353"/>
    </location>
</feature>
<dbReference type="PANTHER" id="PTHR30203">
    <property type="entry name" value="OUTER MEMBRANE CATION EFFLUX PROTEIN"/>
    <property type="match status" value="1"/>
</dbReference>
<gene>
    <name evidence="3" type="ORF">GS399_13345</name>
</gene>
<evidence type="ECO:0000256" key="1">
    <source>
        <dbReference type="SAM" id="Coils"/>
    </source>
</evidence>
<name>A0A7K1YBJ0_9SPHI</name>
<feature type="chain" id="PRO_5029695031" evidence="2">
    <location>
        <begin position="20"/>
        <end position="411"/>
    </location>
</feature>
<keyword evidence="1" id="KW-0175">Coiled coil</keyword>
<evidence type="ECO:0000313" key="3">
    <source>
        <dbReference type="EMBL" id="MXV51962.1"/>
    </source>
</evidence>
<dbReference type="InterPro" id="IPR010131">
    <property type="entry name" value="MdtP/NodT-like"/>
</dbReference>
<dbReference type="AlphaFoldDB" id="A0A7K1YBJ0"/>
<comment type="caution">
    <text evidence="3">The sequence shown here is derived from an EMBL/GenBank/DDBJ whole genome shotgun (WGS) entry which is preliminary data.</text>
</comment>
<dbReference type="GO" id="GO:0015562">
    <property type="term" value="F:efflux transmembrane transporter activity"/>
    <property type="evidence" value="ECO:0007669"/>
    <property type="project" value="InterPro"/>
</dbReference>
<evidence type="ECO:0000313" key="4">
    <source>
        <dbReference type="Proteomes" id="UP000466586"/>
    </source>
</evidence>
<organism evidence="3 4">
    <name type="scientific">Hufsiella arboris</name>
    <dbReference type="NCBI Taxonomy" id="2695275"/>
    <lineage>
        <taxon>Bacteria</taxon>
        <taxon>Pseudomonadati</taxon>
        <taxon>Bacteroidota</taxon>
        <taxon>Sphingobacteriia</taxon>
        <taxon>Sphingobacteriales</taxon>
        <taxon>Sphingobacteriaceae</taxon>
        <taxon>Hufsiella</taxon>
    </lineage>
</organism>
<feature type="signal peptide" evidence="2">
    <location>
        <begin position="1"/>
        <end position="19"/>
    </location>
</feature>
<keyword evidence="2" id="KW-0732">Signal</keyword>
<dbReference type="SUPFAM" id="SSF56954">
    <property type="entry name" value="Outer membrane efflux proteins (OEP)"/>
    <property type="match status" value="1"/>
</dbReference>